<gene>
    <name evidence="9" type="ORF">EK21DRAFT_84998</name>
</gene>
<keyword evidence="3" id="KW-0479">Metal-binding</keyword>
<keyword evidence="5" id="KW-0408">Iron</keyword>
<feature type="signal peptide" evidence="8">
    <location>
        <begin position="1"/>
        <end position="25"/>
    </location>
</feature>
<accession>A0A9P4HJW2</accession>
<keyword evidence="8" id="KW-0732">Signal</keyword>
<dbReference type="AlphaFoldDB" id="A0A9P4HJW2"/>
<dbReference type="PANTHER" id="PTHR24287">
    <property type="entry name" value="P450, PUTATIVE (EUROFUNG)-RELATED"/>
    <property type="match status" value="1"/>
</dbReference>
<evidence type="ECO:0000256" key="6">
    <source>
        <dbReference type="ARBA" id="ARBA00023033"/>
    </source>
</evidence>
<evidence type="ECO:0000256" key="1">
    <source>
        <dbReference type="ARBA" id="ARBA00001971"/>
    </source>
</evidence>
<evidence type="ECO:0000256" key="5">
    <source>
        <dbReference type="ARBA" id="ARBA00023004"/>
    </source>
</evidence>
<feature type="chain" id="PRO_5040105596" evidence="8">
    <location>
        <begin position="26"/>
        <end position="445"/>
    </location>
</feature>
<protein>
    <submittedName>
        <fullName evidence="9">Uncharacterized protein</fullName>
    </submittedName>
</protein>
<dbReference type="InterPro" id="IPR036396">
    <property type="entry name" value="Cyt_P450_sf"/>
</dbReference>
<feature type="region of interest" description="Disordered" evidence="7">
    <location>
        <begin position="32"/>
        <end position="74"/>
    </location>
</feature>
<organism evidence="9 10">
    <name type="scientific">Setomelanomma holmii</name>
    <dbReference type="NCBI Taxonomy" id="210430"/>
    <lineage>
        <taxon>Eukaryota</taxon>
        <taxon>Fungi</taxon>
        <taxon>Dikarya</taxon>
        <taxon>Ascomycota</taxon>
        <taxon>Pezizomycotina</taxon>
        <taxon>Dothideomycetes</taxon>
        <taxon>Pleosporomycetidae</taxon>
        <taxon>Pleosporales</taxon>
        <taxon>Pleosporineae</taxon>
        <taxon>Phaeosphaeriaceae</taxon>
        <taxon>Setomelanomma</taxon>
    </lineage>
</organism>
<dbReference type="OrthoDB" id="3796816at2759"/>
<keyword evidence="4" id="KW-0560">Oxidoreductase</keyword>
<feature type="compositionally biased region" description="Basic and acidic residues" evidence="7">
    <location>
        <begin position="434"/>
        <end position="445"/>
    </location>
</feature>
<feature type="region of interest" description="Disordered" evidence="7">
    <location>
        <begin position="390"/>
        <end position="445"/>
    </location>
</feature>
<evidence type="ECO:0000313" key="10">
    <source>
        <dbReference type="Proteomes" id="UP000799777"/>
    </source>
</evidence>
<comment type="cofactor">
    <cofactor evidence="1">
        <name>heme</name>
        <dbReference type="ChEBI" id="CHEBI:30413"/>
    </cofactor>
</comment>
<evidence type="ECO:0000256" key="4">
    <source>
        <dbReference type="ARBA" id="ARBA00023002"/>
    </source>
</evidence>
<sequence length="445" mass="48103">MILKASSVWWALLCTLLAFAALADAIGPISPKPIPKPNPDPKPNPNPKPNPYIKPNPIPKPQPRLPELPLPENGATIDDDASVFSLGSYNDNEQVLFENFRGPTESFFLKMYDFFAAEKTYLDNQNAYADATGQEDPFNNQARPTGQRLQFTRTVKSPTEHIITSTFNPSEPTDICRAWKSLVTYCGDTGEACACYSGTYYVPDQWNSLAAGCARLTTRCAMSTADPWCKIGQTASEYRTFCTNDAKALPDTKIVKFAALANIKTPQAQPALDATSTLDLVTTSYALATTQTPNVGITDGTSGSAKTIFRSAPSPSHVSLSSSTRLNFLTANRVLRLYPSVPINSRSALHPTNLPVSGGPSSRAPILVRKGRAVRYSVYFMHWRRGEDAKGFGPEGWEGDGVKNVGDAYSPSQGRGPSIDPEKLVGEDQGDGGHGLEKAQFDAGG</sequence>
<dbReference type="Gene3D" id="1.10.630.10">
    <property type="entry name" value="Cytochrome P450"/>
    <property type="match status" value="1"/>
</dbReference>
<dbReference type="GO" id="GO:0005506">
    <property type="term" value="F:iron ion binding"/>
    <property type="evidence" value="ECO:0007669"/>
    <property type="project" value="InterPro"/>
</dbReference>
<dbReference type="GO" id="GO:0004497">
    <property type="term" value="F:monooxygenase activity"/>
    <property type="evidence" value="ECO:0007669"/>
    <property type="project" value="UniProtKB-KW"/>
</dbReference>
<reference evidence="9" key="1">
    <citation type="journal article" date="2020" name="Stud. Mycol.">
        <title>101 Dothideomycetes genomes: a test case for predicting lifestyles and emergence of pathogens.</title>
        <authorList>
            <person name="Haridas S."/>
            <person name="Albert R."/>
            <person name="Binder M."/>
            <person name="Bloem J."/>
            <person name="Labutti K."/>
            <person name="Salamov A."/>
            <person name="Andreopoulos B."/>
            <person name="Baker S."/>
            <person name="Barry K."/>
            <person name="Bills G."/>
            <person name="Bluhm B."/>
            <person name="Cannon C."/>
            <person name="Castanera R."/>
            <person name="Culley D."/>
            <person name="Daum C."/>
            <person name="Ezra D."/>
            <person name="Gonzalez J."/>
            <person name="Henrissat B."/>
            <person name="Kuo A."/>
            <person name="Liang C."/>
            <person name="Lipzen A."/>
            <person name="Lutzoni F."/>
            <person name="Magnuson J."/>
            <person name="Mondo S."/>
            <person name="Nolan M."/>
            <person name="Ohm R."/>
            <person name="Pangilinan J."/>
            <person name="Park H.-J."/>
            <person name="Ramirez L."/>
            <person name="Alfaro M."/>
            <person name="Sun H."/>
            <person name="Tritt A."/>
            <person name="Yoshinaga Y."/>
            <person name="Zwiers L.-H."/>
            <person name="Turgeon B."/>
            <person name="Goodwin S."/>
            <person name="Spatafora J."/>
            <person name="Crous P."/>
            <person name="Grigoriev I."/>
        </authorList>
    </citation>
    <scope>NUCLEOTIDE SEQUENCE</scope>
    <source>
        <strain evidence="9">CBS 110217</strain>
    </source>
</reference>
<dbReference type="PANTHER" id="PTHR24287:SF18">
    <property type="entry name" value="CYTOCHROME P450 MONOOXYGENASE APDE-RELATED"/>
    <property type="match status" value="1"/>
</dbReference>
<proteinExistence type="inferred from homology"/>
<dbReference type="GO" id="GO:0016705">
    <property type="term" value="F:oxidoreductase activity, acting on paired donors, with incorporation or reduction of molecular oxygen"/>
    <property type="evidence" value="ECO:0007669"/>
    <property type="project" value="InterPro"/>
</dbReference>
<dbReference type="Proteomes" id="UP000799777">
    <property type="component" value="Unassembled WGS sequence"/>
</dbReference>
<evidence type="ECO:0000256" key="2">
    <source>
        <dbReference type="ARBA" id="ARBA00010617"/>
    </source>
</evidence>
<feature type="compositionally biased region" description="Pro residues" evidence="7">
    <location>
        <begin position="32"/>
        <end position="69"/>
    </location>
</feature>
<dbReference type="EMBL" id="ML978159">
    <property type="protein sequence ID" value="KAF2034880.1"/>
    <property type="molecule type" value="Genomic_DNA"/>
</dbReference>
<comment type="similarity">
    <text evidence="2">Belongs to the cytochrome P450 family.</text>
</comment>
<evidence type="ECO:0000313" key="9">
    <source>
        <dbReference type="EMBL" id="KAF2034880.1"/>
    </source>
</evidence>
<comment type="caution">
    <text evidence="9">The sequence shown here is derived from an EMBL/GenBank/DDBJ whole genome shotgun (WGS) entry which is preliminary data.</text>
</comment>
<evidence type="ECO:0000256" key="3">
    <source>
        <dbReference type="ARBA" id="ARBA00022723"/>
    </source>
</evidence>
<dbReference type="GO" id="GO:0020037">
    <property type="term" value="F:heme binding"/>
    <property type="evidence" value="ECO:0007669"/>
    <property type="project" value="InterPro"/>
</dbReference>
<keyword evidence="6" id="KW-0503">Monooxygenase</keyword>
<dbReference type="InterPro" id="IPR047146">
    <property type="entry name" value="Cyt_P450_E_CYP52_fungi"/>
</dbReference>
<evidence type="ECO:0000256" key="7">
    <source>
        <dbReference type="SAM" id="MobiDB-lite"/>
    </source>
</evidence>
<evidence type="ECO:0000256" key="8">
    <source>
        <dbReference type="SAM" id="SignalP"/>
    </source>
</evidence>
<name>A0A9P4HJW2_9PLEO</name>
<keyword evidence="10" id="KW-1185">Reference proteome</keyword>
<dbReference type="SUPFAM" id="SSF48264">
    <property type="entry name" value="Cytochrome P450"/>
    <property type="match status" value="1"/>
</dbReference>